<dbReference type="KEGG" id="brh:RBRH_00739"/>
<keyword evidence="2" id="KW-0614">Plasmid</keyword>
<evidence type="ECO:0000256" key="1">
    <source>
        <dbReference type="SAM" id="MobiDB-lite"/>
    </source>
</evidence>
<evidence type="ECO:0000313" key="2">
    <source>
        <dbReference type="EMBL" id="CBW77421.1"/>
    </source>
</evidence>
<name>E5AWB9_MYCRK</name>
<accession>E5AWB9</accession>
<dbReference type="AlphaFoldDB" id="E5AWB9"/>
<sequence length="95" mass="10679">MGVRKRRLSVRRRNTGCGVVHLHALAQGHSSAATSRIVCWHATGRCLRRLSSHLRNRTRSRSSVLGSREATDLRAARRSAECIQYRSARANRSTL</sequence>
<protein>
    <submittedName>
        <fullName evidence="2">Uncharacterized protein</fullName>
    </submittedName>
</protein>
<evidence type="ECO:0000313" key="3">
    <source>
        <dbReference type="Proteomes" id="UP000007437"/>
    </source>
</evidence>
<reference evidence="2 3" key="2">
    <citation type="journal article" date="2011" name="J. Bacteriol.">
        <title>Complete genome sequence of Burkholderia rhizoxinica, an endosymbiont of Rhizopus microsporus.</title>
        <authorList>
            <person name="Lackner G."/>
            <person name="Moebius N."/>
            <person name="Partida-Martinez L."/>
            <person name="Hertweck C."/>
        </authorList>
    </citation>
    <scope>NUCLEOTIDE SEQUENCE [LARGE SCALE GENOMIC DNA]</scope>
    <source>
        <strain evidence="3">DSM 19002 / CIP 109453 / HKI 454</strain>
        <plasmid evidence="2 3">pBRH02</plasmid>
    </source>
</reference>
<reference key="1">
    <citation type="submission" date="2010-09" db="EMBL/GenBank/DDBJ databases">
        <title>Complete genome sequence of Burkholderia rhizoxinica, the endosymbiont of the phytopathogenic fungus Rhizopus microsporus.</title>
        <authorList>
            <person name="Lackner G."/>
            <person name="Moebius N."/>
            <person name="Partida-Martinez L.P."/>
            <person name="Hertweck C."/>
        </authorList>
    </citation>
    <scope>NUCLEOTIDE SEQUENCE</scope>
    <source>
        <strain>HKI 454</strain>
    </source>
</reference>
<feature type="region of interest" description="Disordered" evidence="1">
    <location>
        <begin position="58"/>
        <end position="77"/>
    </location>
</feature>
<organism evidence="2 3">
    <name type="scientific">Mycetohabitans rhizoxinica (strain DSM 19002 / CIP 109453 / HKI 454)</name>
    <name type="common">Paraburkholderia rhizoxinica</name>
    <dbReference type="NCBI Taxonomy" id="882378"/>
    <lineage>
        <taxon>Bacteria</taxon>
        <taxon>Pseudomonadati</taxon>
        <taxon>Pseudomonadota</taxon>
        <taxon>Betaproteobacteria</taxon>
        <taxon>Burkholderiales</taxon>
        <taxon>Burkholderiaceae</taxon>
        <taxon>Mycetohabitans</taxon>
    </lineage>
</organism>
<dbReference type="EMBL" id="FR687361">
    <property type="protein sequence ID" value="CBW77421.1"/>
    <property type="molecule type" value="Genomic_DNA"/>
</dbReference>
<dbReference type="Proteomes" id="UP000007437">
    <property type="component" value="Plasmid pBRH02"/>
</dbReference>
<proteinExistence type="predicted"/>
<geneLocation type="plasmid" evidence="2 3">
    <name>pBRH02</name>
</geneLocation>
<dbReference type="HOGENOM" id="CLU_2367499_0_0_4"/>
<gene>
    <name evidence="2" type="ordered locus">RBRH_00739</name>
</gene>